<comment type="caution">
    <text evidence="1">The sequence shown here is derived from an EMBL/GenBank/DDBJ whole genome shotgun (WGS) entry which is preliminary data.</text>
</comment>
<dbReference type="EMBL" id="LAZR01018822">
    <property type="protein sequence ID" value="KKL94845.1"/>
    <property type="molecule type" value="Genomic_DNA"/>
</dbReference>
<accession>A0A0F9IM47</accession>
<dbReference type="AlphaFoldDB" id="A0A0F9IM47"/>
<sequence>MSYRQNCMMFGTTVSWSLSLILEALQGATTVTSPSHHTIQHGAAEIRQRDPGVHFRDGFDGSAVDEKLWRIWHTNKDAVRMTVEDGHFVIRAKGQVAHNGLWQLNASKYKDLALVGWMDFRDPSGHQNCIIHFCGGDKLRSPDHWVDLAMVDRGDHVDFTLHCALPREIGYEKKPLTLARGDDAGFVVKLDMDPSSNTCSGWVLDGGRWVAVGDPVMLPLRTVHNEIKIRSTPGLSLGDDEGQCEARFDDVRIYPRPETHHVMVRLVTPEGEHVSFKEHPRSWPPQIHVEGQAPRELGDLEVQLLTADGELVSASRSDHFGDYLLPLKDAEWLVYPVAARIRLMLDGKRLGDDLPIERAGLDGLYPDSVWDVVVR</sequence>
<organism evidence="1">
    <name type="scientific">marine sediment metagenome</name>
    <dbReference type="NCBI Taxonomy" id="412755"/>
    <lineage>
        <taxon>unclassified sequences</taxon>
        <taxon>metagenomes</taxon>
        <taxon>ecological metagenomes</taxon>
    </lineage>
</organism>
<name>A0A0F9IM47_9ZZZZ</name>
<evidence type="ECO:0000313" key="1">
    <source>
        <dbReference type="EMBL" id="KKL94845.1"/>
    </source>
</evidence>
<protein>
    <submittedName>
        <fullName evidence="1">Uncharacterized protein</fullName>
    </submittedName>
</protein>
<reference evidence="1" key="1">
    <citation type="journal article" date="2015" name="Nature">
        <title>Complex archaea that bridge the gap between prokaryotes and eukaryotes.</title>
        <authorList>
            <person name="Spang A."/>
            <person name="Saw J.H."/>
            <person name="Jorgensen S.L."/>
            <person name="Zaremba-Niedzwiedzka K."/>
            <person name="Martijn J."/>
            <person name="Lind A.E."/>
            <person name="van Eijk R."/>
            <person name="Schleper C."/>
            <person name="Guy L."/>
            <person name="Ettema T.J."/>
        </authorList>
    </citation>
    <scope>NUCLEOTIDE SEQUENCE</scope>
</reference>
<gene>
    <name evidence="1" type="ORF">LCGC14_1860610</name>
</gene>
<proteinExistence type="predicted"/>